<dbReference type="GO" id="GO:0030170">
    <property type="term" value="F:pyridoxal phosphate binding"/>
    <property type="evidence" value="ECO:0007669"/>
    <property type="project" value="InterPro"/>
</dbReference>
<dbReference type="PANTHER" id="PTHR11999">
    <property type="entry name" value="GROUP II PYRIDOXAL-5-PHOSPHATE DECARBOXYLASE"/>
    <property type="match status" value="1"/>
</dbReference>
<dbReference type="AlphaFoldDB" id="A0A9D2QM95"/>
<accession>A0A9D2QM95</accession>
<comment type="caution">
    <text evidence="7">The sequence shown here is derived from an EMBL/GenBank/DDBJ whole genome shotgun (WGS) entry which is preliminary data.</text>
</comment>
<dbReference type="Pfam" id="PF00282">
    <property type="entry name" value="Pyridoxal_deC"/>
    <property type="match status" value="1"/>
</dbReference>
<gene>
    <name evidence="7" type="ORF">H9926_13425</name>
</gene>
<protein>
    <submittedName>
        <fullName evidence="7">Aspartate aminotransferase family protein</fullName>
    </submittedName>
</protein>
<dbReference type="InterPro" id="IPR010977">
    <property type="entry name" value="Aromatic_deC"/>
</dbReference>
<dbReference type="GO" id="GO:0008483">
    <property type="term" value="F:transaminase activity"/>
    <property type="evidence" value="ECO:0007669"/>
    <property type="project" value="UniProtKB-KW"/>
</dbReference>
<dbReference type="PRINTS" id="PR00800">
    <property type="entry name" value="YHDCRBOXLASE"/>
</dbReference>
<feature type="modified residue" description="N6-(pyridoxal phosphate)lysine" evidence="5">
    <location>
        <position position="294"/>
    </location>
</feature>
<dbReference type="SUPFAM" id="SSF53383">
    <property type="entry name" value="PLP-dependent transferases"/>
    <property type="match status" value="1"/>
</dbReference>
<comment type="similarity">
    <text evidence="6">Belongs to the group II decarboxylase family.</text>
</comment>
<keyword evidence="7" id="KW-0808">Transferase</keyword>
<name>A0A9D2QM95_9FIRM</name>
<keyword evidence="7" id="KW-0032">Aminotransferase</keyword>
<dbReference type="InterPro" id="IPR002129">
    <property type="entry name" value="PyrdxlP-dep_de-COase"/>
</dbReference>
<reference evidence="7" key="2">
    <citation type="submission" date="2021-04" db="EMBL/GenBank/DDBJ databases">
        <authorList>
            <person name="Gilroy R."/>
        </authorList>
    </citation>
    <scope>NUCLEOTIDE SEQUENCE</scope>
    <source>
        <strain evidence="7">ChiBcec1-1630</strain>
    </source>
</reference>
<comment type="cofactor">
    <cofactor evidence="1 5 6">
        <name>pyridoxal 5'-phosphate</name>
        <dbReference type="ChEBI" id="CHEBI:597326"/>
    </cofactor>
</comment>
<dbReference type="Proteomes" id="UP000823922">
    <property type="component" value="Unassembled WGS sequence"/>
</dbReference>
<sequence length="483" mass="53211">MNNSQENIQQAAEWMKGFLDSTLTFYRDMKKQKVVTRSNPAFGKAQDSSFEMDLPPAGRPAEEVFEEIKDICSAGALVQHPRCFACVPSPVSPYSWMGDLMTNAFDHHAGCWANAPGAGLIERRLIEWMGGLAGYPKTCGGLFVSGGSMANLTALTAARDAKLAPQDRGRAVAYLSDQTHSSVAKALHIIGFCQEQIRILPSDAAFRMDTGALKMAVKKDLAAGRRPFAVVATAGTTNTGSIDPLEEIADICRCFDLWMHVDGAYGASLLLSGQGRRLLSGIALSDSISWDAHKWMMQTYGCSVVLVREQKNLLRSFSTHPEYLEDAKTEGSLPDFWDLGPELTRPARALKLWTTLQIVGTDRFGEMIDHGCRMAELAQEEILKYPGWEIVSPAGQGVVCFRYAPKELSDRECDALNVQLARELSDTGYAQILTTQLNGRKVLRMCTPNPETDEDDICSTIALLNRPLEHMRKMQMKMEAVSA</sequence>
<dbReference type="Gene3D" id="3.40.640.10">
    <property type="entry name" value="Type I PLP-dependent aspartate aminotransferase-like (Major domain)"/>
    <property type="match status" value="1"/>
</dbReference>
<evidence type="ECO:0000256" key="6">
    <source>
        <dbReference type="RuleBase" id="RU000382"/>
    </source>
</evidence>
<evidence type="ECO:0000256" key="3">
    <source>
        <dbReference type="ARBA" id="ARBA00022898"/>
    </source>
</evidence>
<dbReference type="PROSITE" id="PS00392">
    <property type="entry name" value="DDC_GAD_HDC_YDC"/>
    <property type="match status" value="1"/>
</dbReference>
<dbReference type="EMBL" id="DWVS01000345">
    <property type="protein sequence ID" value="HJC89001.1"/>
    <property type="molecule type" value="Genomic_DNA"/>
</dbReference>
<evidence type="ECO:0000256" key="5">
    <source>
        <dbReference type="PIRSR" id="PIRSR602129-50"/>
    </source>
</evidence>
<dbReference type="Gene3D" id="3.90.1150.170">
    <property type="match status" value="1"/>
</dbReference>
<dbReference type="CDD" id="cd06450">
    <property type="entry name" value="DOPA_deC_like"/>
    <property type="match status" value="1"/>
</dbReference>
<dbReference type="GO" id="GO:0019752">
    <property type="term" value="P:carboxylic acid metabolic process"/>
    <property type="evidence" value="ECO:0007669"/>
    <property type="project" value="InterPro"/>
</dbReference>
<evidence type="ECO:0000256" key="4">
    <source>
        <dbReference type="ARBA" id="ARBA00023239"/>
    </source>
</evidence>
<dbReference type="GO" id="GO:0004058">
    <property type="term" value="F:aromatic-L-amino-acid decarboxylase activity"/>
    <property type="evidence" value="ECO:0007669"/>
    <property type="project" value="UniProtKB-ARBA"/>
</dbReference>
<keyword evidence="4 6" id="KW-0456">Lyase</keyword>
<evidence type="ECO:0000313" key="7">
    <source>
        <dbReference type="EMBL" id="HJC89001.1"/>
    </source>
</evidence>
<dbReference type="InterPro" id="IPR015421">
    <property type="entry name" value="PyrdxlP-dep_Trfase_major"/>
</dbReference>
<dbReference type="InterPro" id="IPR015424">
    <property type="entry name" value="PyrdxlP-dep_Trfase"/>
</dbReference>
<evidence type="ECO:0000256" key="2">
    <source>
        <dbReference type="ARBA" id="ARBA00022793"/>
    </source>
</evidence>
<keyword evidence="3 5" id="KW-0663">Pyridoxal phosphate</keyword>
<dbReference type="InterPro" id="IPR021115">
    <property type="entry name" value="Pyridoxal-P_BS"/>
</dbReference>
<dbReference type="PANTHER" id="PTHR11999:SF70">
    <property type="entry name" value="MIP05841P"/>
    <property type="match status" value="1"/>
</dbReference>
<reference evidence="7" key="1">
    <citation type="journal article" date="2021" name="PeerJ">
        <title>Extensive microbial diversity within the chicken gut microbiome revealed by metagenomics and culture.</title>
        <authorList>
            <person name="Gilroy R."/>
            <person name="Ravi A."/>
            <person name="Getino M."/>
            <person name="Pursley I."/>
            <person name="Horton D.L."/>
            <person name="Alikhan N.F."/>
            <person name="Baker D."/>
            <person name="Gharbi K."/>
            <person name="Hall N."/>
            <person name="Watson M."/>
            <person name="Adriaenssens E.M."/>
            <person name="Foster-Nyarko E."/>
            <person name="Jarju S."/>
            <person name="Secka A."/>
            <person name="Antonio M."/>
            <person name="Oren A."/>
            <person name="Chaudhuri R.R."/>
            <person name="La Ragione R."/>
            <person name="Hildebrand F."/>
            <person name="Pallen M.J."/>
        </authorList>
    </citation>
    <scope>NUCLEOTIDE SEQUENCE</scope>
    <source>
        <strain evidence="7">ChiBcec1-1630</strain>
    </source>
</reference>
<evidence type="ECO:0000313" key="8">
    <source>
        <dbReference type="Proteomes" id="UP000823922"/>
    </source>
</evidence>
<dbReference type="GO" id="GO:0006520">
    <property type="term" value="P:amino acid metabolic process"/>
    <property type="evidence" value="ECO:0007669"/>
    <property type="project" value="InterPro"/>
</dbReference>
<proteinExistence type="inferred from homology"/>
<organism evidence="7 8">
    <name type="scientific">Candidatus Eisenbergiella intestinigallinarum</name>
    <dbReference type="NCBI Taxonomy" id="2838549"/>
    <lineage>
        <taxon>Bacteria</taxon>
        <taxon>Bacillati</taxon>
        <taxon>Bacillota</taxon>
        <taxon>Clostridia</taxon>
        <taxon>Lachnospirales</taxon>
        <taxon>Lachnospiraceae</taxon>
        <taxon>Eisenbergiella</taxon>
    </lineage>
</organism>
<keyword evidence="2" id="KW-0210">Decarboxylase</keyword>
<evidence type="ECO:0000256" key="1">
    <source>
        <dbReference type="ARBA" id="ARBA00001933"/>
    </source>
</evidence>